<keyword evidence="4" id="KW-0946">Virion</keyword>
<protein>
    <submittedName>
        <fullName evidence="4">Spore coat protein</fullName>
    </submittedName>
</protein>
<dbReference type="AlphaFoldDB" id="A0A1Y0INU2"/>
<keyword evidence="5" id="KW-1185">Reference proteome</keyword>
<reference evidence="5" key="1">
    <citation type="submission" date="2017-05" db="EMBL/GenBank/DDBJ databases">
        <authorList>
            <person name="Sung H."/>
        </authorList>
    </citation>
    <scope>NUCLEOTIDE SEQUENCE [LARGE SCALE GENOMIC DNA]</scope>
    <source>
        <strain evidence="5">AR23208</strain>
    </source>
</reference>
<dbReference type="RefSeq" id="WP_087457509.1">
    <property type="nucleotide sequence ID" value="NZ_CP021434.1"/>
</dbReference>
<evidence type="ECO:0000313" key="4">
    <source>
        <dbReference type="EMBL" id="ARU62147.1"/>
    </source>
</evidence>
<dbReference type="Pfam" id="PF07875">
    <property type="entry name" value="Coat_F"/>
    <property type="match status" value="1"/>
</dbReference>
<dbReference type="PANTHER" id="PTHR39183:SF1">
    <property type="entry name" value="SPORE COAT PROTEIN F-LIKE PROTEIN YHCQ"/>
    <property type="match status" value="1"/>
</dbReference>
<dbReference type="InterPro" id="IPR012347">
    <property type="entry name" value="Ferritin-like"/>
</dbReference>
<comment type="similarity">
    <text evidence="3">Belongs to the CotF family.</text>
</comment>
<dbReference type="PANTHER" id="PTHR39183">
    <property type="entry name" value="SPORE COAT PROTEIN F-LIKE PROTEIN YHCQ"/>
    <property type="match status" value="1"/>
</dbReference>
<evidence type="ECO:0000256" key="1">
    <source>
        <dbReference type="ARBA" id="ARBA00022969"/>
    </source>
</evidence>
<accession>A0A1Y0INU2</accession>
<evidence type="ECO:0000256" key="2">
    <source>
        <dbReference type="ARBA" id="ARBA00024325"/>
    </source>
</evidence>
<keyword evidence="1" id="KW-0749">Sporulation</keyword>
<dbReference type="KEGG" id="tum:CBW65_14915"/>
<comment type="subcellular location">
    <subcellularLocation>
        <location evidence="2">Spore coat</location>
    </subcellularLocation>
</comment>
<dbReference type="EMBL" id="CP021434">
    <property type="protein sequence ID" value="ARU62147.1"/>
    <property type="molecule type" value="Genomic_DNA"/>
</dbReference>
<dbReference type="Proteomes" id="UP000195437">
    <property type="component" value="Chromosome"/>
</dbReference>
<gene>
    <name evidence="4" type="ORF">CBW65_14915</name>
</gene>
<name>A0A1Y0INU2_9BACL</name>
<evidence type="ECO:0000256" key="3">
    <source>
        <dbReference type="ARBA" id="ARBA00024344"/>
    </source>
</evidence>
<dbReference type="OrthoDB" id="2374504at2"/>
<organism evidence="4 5">
    <name type="scientific">Tumebacillus avium</name>
    <dbReference type="NCBI Taxonomy" id="1903704"/>
    <lineage>
        <taxon>Bacteria</taxon>
        <taxon>Bacillati</taxon>
        <taxon>Bacillota</taxon>
        <taxon>Bacilli</taxon>
        <taxon>Bacillales</taxon>
        <taxon>Alicyclobacillaceae</taxon>
        <taxon>Tumebacillus</taxon>
    </lineage>
</organism>
<proteinExistence type="inferred from homology"/>
<sequence length="179" mass="20393">MPFGAHESMEVHEVLNEQICLIDHLAMYAEMCSDPALLELLHRHRTHALTHYNQLASYTHDYRAVVPIEVQFSQVTSPRNIQYGLHNPAPVGPTGLDQFYDAQIARSLLLSHKNSAKNQMNASLECADPYIRQMLLNGANACNYHAYEVFEYLNARGMYQVPTMSGHTAKTFLHTYQTR</sequence>
<dbReference type="Gene3D" id="1.20.1260.10">
    <property type="match status" value="1"/>
</dbReference>
<keyword evidence="4" id="KW-0167">Capsid protein</keyword>
<evidence type="ECO:0000313" key="5">
    <source>
        <dbReference type="Proteomes" id="UP000195437"/>
    </source>
</evidence>
<dbReference type="InterPro" id="IPR012851">
    <property type="entry name" value="Spore_coat_CotF-like"/>
</dbReference>
<dbReference type="GO" id="GO:0030435">
    <property type="term" value="P:sporulation resulting in formation of a cellular spore"/>
    <property type="evidence" value="ECO:0007669"/>
    <property type="project" value="UniProtKB-KW"/>
</dbReference>